<name>A0A1G8XBC6_9MICO</name>
<feature type="domain" description="FHA" evidence="3">
    <location>
        <begin position="188"/>
        <end position="252"/>
    </location>
</feature>
<keyword evidence="5" id="KW-1185">Reference proteome</keyword>
<reference evidence="4 5" key="1">
    <citation type="submission" date="2016-10" db="EMBL/GenBank/DDBJ databases">
        <authorList>
            <person name="de Groot N.N."/>
        </authorList>
    </citation>
    <scope>NUCLEOTIDE SEQUENCE [LARGE SCALE GENOMIC DNA]</scope>
    <source>
        <strain evidence="4 5">CGMCC 1.5382</strain>
    </source>
</reference>
<dbReference type="InterPro" id="IPR000253">
    <property type="entry name" value="FHA_dom"/>
</dbReference>
<feature type="region of interest" description="Disordered" evidence="2">
    <location>
        <begin position="270"/>
        <end position="296"/>
    </location>
</feature>
<dbReference type="InterPro" id="IPR008984">
    <property type="entry name" value="SMAD_FHA_dom_sf"/>
</dbReference>
<dbReference type="Gene3D" id="2.60.200.20">
    <property type="match status" value="1"/>
</dbReference>
<evidence type="ECO:0000313" key="5">
    <source>
        <dbReference type="Proteomes" id="UP000198701"/>
    </source>
</evidence>
<dbReference type="CDD" id="cd00060">
    <property type="entry name" value="FHA"/>
    <property type="match status" value="1"/>
</dbReference>
<proteinExistence type="predicted"/>
<evidence type="ECO:0000259" key="3">
    <source>
        <dbReference type="Pfam" id="PF00498"/>
    </source>
</evidence>
<dbReference type="EMBL" id="FNFU01000001">
    <property type="protein sequence ID" value="SDJ87667.1"/>
    <property type="molecule type" value="Genomic_DNA"/>
</dbReference>
<keyword evidence="1" id="KW-0597">Phosphoprotein</keyword>
<accession>A0A1G8XBC6</accession>
<sequence>MTALTRLDIDLTFSLTEPGTPDSAAEAMQGTIRAGGTEVEIFTSNPELFVQGSAAMLRHLREIAAELAERGLTVSLSGPEGLIGRIGAVSAPLVQRIVTRSPNISLGSRAVLAPLLLRRNRASAPAAVPLPPPTLFPLVPTFNRRIKRRATTTHYAPGAGRPRLIFVIGSENWHGQMPREFDLLPTVTTIGSAPTADLRLNGLRLQHAEIRHDENDEYVLYPLGPVGGTVRPGSVPGQPGTVLRTGARIEMGPWRMAFFREEYADHGRPFGGRAGGELAYQKPQPARRSGALEGED</sequence>
<dbReference type="RefSeq" id="WP_092321171.1">
    <property type="nucleotide sequence ID" value="NZ_FNFU01000001.1"/>
</dbReference>
<dbReference type="SUPFAM" id="SSF49879">
    <property type="entry name" value="SMAD/FHA domain"/>
    <property type="match status" value="1"/>
</dbReference>
<protein>
    <recommendedName>
        <fullName evidence="3">FHA domain-containing protein</fullName>
    </recommendedName>
</protein>
<dbReference type="Pfam" id="PF00498">
    <property type="entry name" value="FHA"/>
    <property type="match status" value="1"/>
</dbReference>
<evidence type="ECO:0000256" key="2">
    <source>
        <dbReference type="SAM" id="MobiDB-lite"/>
    </source>
</evidence>
<organism evidence="4 5">
    <name type="scientific">Cryobacterium psychrotolerans</name>
    <dbReference type="NCBI Taxonomy" id="386301"/>
    <lineage>
        <taxon>Bacteria</taxon>
        <taxon>Bacillati</taxon>
        <taxon>Actinomycetota</taxon>
        <taxon>Actinomycetes</taxon>
        <taxon>Micrococcales</taxon>
        <taxon>Microbacteriaceae</taxon>
        <taxon>Cryobacterium</taxon>
    </lineage>
</organism>
<dbReference type="STRING" id="386301.SAMN05216282_101150"/>
<dbReference type="Proteomes" id="UP000198701">
    <property type="component" value="Unassembled WGS sequence"/>
</dbReference>
<dbReference type="OrthoDB" id="5065133at2"/>
<gene>
    <name evidence="4" type="ORF">SAMN05216282_101150</name>
</gene>
<evidence type="ECO:0000313" key="4">
    <source>
        <dbReference type="EMBL" id="SDJ87667.1"/>
    </source>
</evidence>
<evidence type="ECO:0000256" key="1">
    <source>
        <dbReference type="ARBA" id="ARBA00022553"/>
    </source>
</evidence>
<dbReference type="AlphaFoldDB" id="A0A1G8XBC6"/>